<evidence type="ECO:0000256" key="5">
    <source>
        <dbReference type="ARBA" id="ARBA00023242"/>
    </source>
</evidence>
<dbReference type="PROSITE" id="PS50252">
    <property type="entry name" value="TBOX_3"/>
    <property type="match status" value="1"/>
</dbReference>
<dbReference type="Gene3D" id="2.60.40.820">
    <property type="entry name" value="Transcription factor, T-box"/>
    <property type="match status" value="1"/>
</dbReference>
<evidence type="ECO:0000259" key="7">
    <source>
        <dbReference type="PROSITE" id="PS50252"/>
    </source>
</evidence>
<evidence type="ECO:0000256" key="1">
    <source>
        <dbReference type="ARBA" id="ARBA00004123"/>
    </source>
</evidence>
<keyword evidence="5 6" id="KW-0539">Nucleus</keyword>
<evidence type="ECO:0000256" key="4">
    <source>
        <dbReference type="ARBA" id="ARBA00023163"/>
    </source>
</evidence>
<dbReference type="FunFam" id="2.60.40.820:FF:000001">
    <property type="entry name" value="T-box transcription factor TBX18"/>
    <property type="match status" value="1"/>
</dbReference>
<dbReference type="GO" id="GO:0000978">
    <property type="term" value="F:RNA polymerase II cis-regulatory region sequence-specific DNA binding"/>
    <property type="evidence" value="ECO:0007669"/>
    <property type="project" value="InterPro"/>
</dbReference>
<keyword evidence="4" id="KW-0804">Transcription</keyword>
<keyword evidence="9" id="KW-1185">Reference proteome</keyword>
<reference evidence="8" key="3">
    <citation type="submission" date="2025-09" db="UniProtKB">
        <authorList>
            <consortium name="Ensembl"/>
        </authorList>
    </citation>
    <scope>IDENTIFICATION</scope>
</reference>
<dbReference type="Ensembl" id="ENSCUST00005007216.1">
    <property type="protein sequence ID" value="ENSCUSP00005006955.1"/>
    <property type="gene ID" value="ENSCUSG00005004330.1"/>
</dbReference>
<dbReference type="InterPro" id="IPR036960">
    <property type="entry name" value="T-box_sf"/>
</dbReference>
<dbReference type="PROSITE" id="PS01264">
    <property type="entry name" value="TBOX_2"/>
    <property type="match status" value="1"/>
</dbReference>
<evidence type="ECO:0000313" key="8">
    <source>
        <dbReference type="Ensembl" id="ENSCUSP00005006955.1"/>
    </source>
</evidence>
<dbReference type="GO" id="GO:0000981">
    <property type="term" value="F:DNA-binding transcription factor activity, RNA polymerase II-specific"/>
    <property type="evidence" value="ECO:0007669"/>
    <property type="project" value="TreeGrafter"/>
</dbReference>
<comment type="subcellular location">
    <subcellularLocation>
        <location evidence="1 6">Nucleus</location>
    </subcellularLocation>
</comment>
<proteinExistence type="predicted"/>
<dbReference type="PANTHER" id="PTHR11267">
    <property type="entry name" value="T-BOX PROTEIN-RELATED"/>
    <property type="match status" value="1"/>
</dbReference>
<keyword evidence="2" id="KW-0805">Transcription regulation</keyword>
<reference evidence="8" key="2">
    <citation type="submission" date="2025-08" db="UniProtKB">
        <authorList>
            <consortium name="Ensembl"/>
        </authorList>
    </citation>
    <scope>IDENTIFICATION</scope>
</reference>
<dbReference type="GO" id="GO:0045893">
    <property type="term" value="P:positive regulation of DNA-templated transcription"/>
    <property type="evidence" value="ECO:0007669"/>
    <property type="project" value="InterPro"/>
</dbReference>
<dbReference type="AlphaFoldDB" id="A0A8C3U3V9"/>
<organism evidence="8 9">
    <name type="scientific">Catharus ustulatus</name>
    <name type="common">Russet-backed thrush</name>
    <name type="synonym">Hylocichla ustulatus</name>
    <dbReference type="NCBI Taxonomy" id="91951"/>
    <lineage>
        <taxon>Eukaryota</taxon>
        <taxon>Metazoa</taxon>
        <taxon>Chordata</taxon>
        <taxon>Craniata</taxon>
        <taxon>Vertebrata</taxon>
        <taxon>Euteleostomi</taxon>
        <taxon>Archelosauria</taxon>
        <taxon>Archosauria</taxon>
        <taxon>Dinosauria</taxon>
        <taxon>Saurischia</taxon>
        <taxon>Theropoda</taxon>
        <taxon>Coelurosauria</taxon>
        <taxon>Aves</taxon>
        <taxon>Neognathae</taxon>
        <taxon>Neoaves</taxon>
        <taxon>Telluraves</taxon>
        <taxon>Australaves</taxon>
        <taxon>Passeriformes</taxon>
        <taxon>Turdidae</taxon>
        <taxon>Catharus</taxon>
    </lineage>
</organism>
<dbReference type="Pfam" id="PF00907">
    <property type="entry name" value="T-box"/>
    <property type="match status" value="1"/>
</dbReference>
<dbReference type="GO" id="GO:0005634">
    <property type="term" value="C:nucleus"/>
    <property type="evidence" value="ECO:0007669"/>
    <property type="project" value="UniProtKB-SubCell"/>
</dbReference>
<dbReference type="InterPro" id="IPR046360">
    <property type="entry name" value="T-box_DNA-bd"/>
</dbReference>
<feature type="domain" description="T-box" evidence="7">
    <location>
        <begin position="14"/>
        <end position="177"/>
    </location>
</feature>
<evidence type="ECO:0000313" key="9">
    <source>
        <dbReference type="Proteomes" id="UP000694563"/>
    </source>
</evidence>
<dbReference type="InterPro" id="IPR018186">
    <property type="entry name" value="TF_T-box_CS"/>
</dbReference>
<evidence type="ECO:0000256" key="3">
    <source>
        <dbReference type="ARBA" id="ARBA00023125"/>
    </source>
</evidence>
<dbReference type="SUPFAM" id="SSF49417">
    <property type="entry name" value="p53-like transcription factors"/>
    <property type="match status" value="1"/>
</dbReference>
<dbReference type="PANTHER" id="PTHR11267:SF98">
    <property type="entry name" value="T-BOX TRANSCRIPTION FACTOR TBX15"/>
    <property type="match status" value="1"/>
</dbReference>
<dbReference type="GO" id="GO:0001708">
    <property type="term" value="P:cell fate specification"/>
    <property type="evidence" value="ECO:0007669"/>
    <property type="project" value="TreeGrafter"/>
</dbReference>
<keyword evidence="3 6" id="KW-0238">DNA-binding</keyword>
<dbReference type="GO" id="GO:0000785">
    <property type="term" value="C:chromatin"/>
    <property type="evidence" value="ECO:0007669"/>
    <property type="project" value="TreeGrafter"/>
</dbReference>
<sequence length="259" mass="29739">DKKKKAGNCFFLVRMFPAMRVKITGLDPHQQYYIAMDIVPVDNKRYRYVYHSSKWMVAGNADSPVPPRVYIHPDSLASGDTWMRQVVSFDKLKLTNNELDDQGHIILHSMHKYQPRVHVIRKDFSSDLSPTKPVPSGDGVKTFNFPETVFTTVTAYQNQQITRLKIDRNPFAKGFRDSGRNRTGLEAIMETYAFWRPPVRTLTFEDFTTMQKQQGEQTKGFQRDVERAGDEDIKAAMHFPACPATGMGMSHTLLSSWLK</sequence>
<comment type="caution">
    <text evidence="6">Lacks conserved residue(s) required for the propagation of feature annotation.</text>
</comment>
<dbReference type="SMART" id="SM00425">
    <property type="entry name" value="TBOX"/>
    <property type="match status" value="1"/>
</dbReference>
<accession>A0A8C3U3V9</accession>
<reference evidence="8" key="1">
    <citation type="submission" date="2020-10" db="EMBL/GenBank/DDBJ databases">
        <title>Catharus ustulatus (Swainson's thrush) genome, bCatUst1, primary haplotype v2.</title>
        <authorList>
            <person name="Delmore K."/>
            <person name="Vafadar M."/>
            <person name="Formenti G."/>
            <person name="Chow W."/>
            <person name="Pelan S."/>
            <person name="Howe K."/>
            <person name="Rhie A."/>
            <person name="Mountcastle J."/>
            <person name="Haase B."/>
            <person name="Fedrigo O."/>
            <person name="Jarvis E.D."/>
        </authorList>
    </citation>
    <scope>NUCLEOTIDE SEQUENCE [LARGE SCALE GENOMIC DNA]</scope>
</reference>
<name>A0A8C3U3V9_CATUS</name>
<dbReference type="InterPro" id="IPR008967">
    <property type="entry name" value="p53-like_TF_DNA-bd_sf"/>
</dbReference>
<gene>
    <name evidence="8" type="primary">TBX15</name>
</gene>
<protein>
    <submittedName>
        <fullName evidence="8">T-box transcription factor 15</fullName>
    </submittedName>
</protein>
<evidence type="ECO:0000256" key="2">
    <source>
        <dbReference type="ARBA" id="ARBA00023015"/>
    </source>
</evidence>
<evidence type="ECO:0000256" key="6">
    <source>
        <dbReference type="PROSITE-ProRule" id="PRU00201"/>
    </source>
</evidence>
<dbReference type="Proteomes" id="UP000694563">
    <property type="component" value="Chromosome 2"/>
</dbReference>
<dbReference type="InterPro" id="IPR001699">
    <property type="entry name" value="TF_T-box"/>
</dbReference>
<dbReference type="PRINTS" id="PR00937">
    <property type="entry name" value="TBOX"/>
</dbReference>